<evidence type="ECO:0000313" key="10">
    <source>
        <dbReference type="Proteomes" id="UP000659388"/>
    </source>
</evidence>
<comment type="similarity">
    <text evidence="2 7">Belongs to the glycosyl hydrolase 43 family.</text>
</comment>
<evidence type="ECO:0000256" key="1">
    <source>
        <dbReference type="ARBA" id="ARBA00004834"/>
    </source>
</evidence>
<dbReference type="CDD" id="cd08998">
    <property type="entry name" value="GH43_Arb43a-like"/>
    <property type="match status" value="1"/>
</dbReference>
<evidence type="ECO:0000256" key="4">
    <source>
        <dbReference type="ARBA" id="ARBA00023295"/>
    </source>
</evidence>
<dbReference type="InterPro" id="IPR000772">
    <property type="entry name" value="Ricin_B_lectin"/>
</dbReference>
<dbReference type="Pfam" id="PF18962">
    <property type="entry name" value="Por_Secre_tail"/>
    <property type="match status" value="1"/>
</dbReference>
<dbReference type="PANTHER" id="PTHR43301:SF3">
    <property type="entry name" value="ARABINAN ENDO-1,5-ALPHA-L-ARABINOSIDASE A-RELATED"/>
    <property type="match status" value="1"/>
</dbReference>
<dbReference type="InterPro" id="IPR050727">
    <property type="entry name" value="GH43_arabinanases"/>
</dbReference>
<dbReference type="GO" id="GO:0005975">
    <property type="term" value="P:carbohydrate metabolic process"/>
    <property type="evidence" value="ECO:0007669"/>
    <property type="project" value="InterPro"/>
</dbReference>
<evidence type="ECO:0000256" key="6">
    <source>
        <dbReference type="PIRSR" id="PIRSR606710-2"/>
    </source>
</evidence>
<dbReference type="AlphaFoldDB" id="A0A937F5E9"/>
<protein>
    <submittedName>
        <fullName evidence="9">Family 43 glycosylhydrolase</fullName>
    </submittedName>
</protein>
<evidence type="ECO:0000313" key="9">
    <source>
        <dbReference type="EMBL" id="MBL3656090.1"/>
    </source>
</evidence>
<dbReference type="EMBL" id="JAESIY010000004">
    <property type="protein sequence ID" value="MBL3656090.1"/>
    <property type="molecule type" value="Genomic_DNA"/>
</dbReference>
<dbReference type="Gene3D" id="2.115.10.20">
    <property type="entry name" value="Glycosyl hydrolase domain, family 43"/>
    <property type="match status" value="1"/>
</dbReference>
<comment type="caution">
    <text evidence="9">The sequence shown here is derived from an EMBL/GenBank/DDBJ whole genome shotgun (WGS) entry which is preliminary data.</text>
</comment>
<feature type="domain" description="Ricin B lectin" evidence="8">
    <location>
        <begin position="285"/>
        <end position="423"/>
    </location>
</feature>
<dbReference type="Proteomes" id="UP000659388">
    <property type="component" value="Unassembled WGS sequence"/>
</dbReference>
<organism evidence="9 10">
    <name type="scientific">Fulvivirga sediminis</name>
    <dbReference type="NCBI Taxonomy" id="2803949"/>
    <lineage>
        <taxon>Bacteria</taxon>
        <taxon>Pseudomonadati</taxon>
        <taxon>Bacteroidota</taxon>
        <taxon>Cytophagia</taxon>
        <taxon>Cytophagales</taxon>
        <taxon>Fulvivirgaceae</taxon>
        <taxon>Fulvivirga</taxon>
    </lineage>
</organism>
<keyword evidence="4 7" id="KW-0326">Glycosidase</keyword>
<dbReference type="InterPro" id="IPR026444">
    <property type="entry name" value="Secre_tail"/>
</dbReference>
<dbReference type="GO" id="GO:0004553">
    <property type="term" value="F:hydrolase activity, hydrolyzing O-glycosyl compounds"/>
    <property type="evidence" value="ECO:0007669"/>
    <property type="project" value="InterPro"/>
</dbReference>
<dbReference type="SUPFAM" id="SSF50370">
    <property type="entry name" value="Ricin B-like lectins"/>
    <property type="match status" value="1"/>
</dbReference>
<dbReference type="InterPro" id="IPR006710">
    <property type="entry name" value="Glyco_hydro_43"/>
</dbReference>
<evidence type="ECO:0000256" key="7">
    <source>
        <dbReference type="RuleBase" id="RU361187"/>
    </source>
</evidence>
<feature type="active site" description="Proton acceptor" evidence="5">
    <location>
        <position position="15"/>
    </location>
</feature>
<dbReference type="SMART" id="SM00458">
    <property type="entry name" value="RICIN"/>
    <property type="match status" value="1"/>
</dbReference>
<feature type="active site" description="Proton donor" evidence="5">
    <location>
        <position position="175"/>
    </location>
</feature>
<dbReference type="Pfam" id="PF04616">
    <property type="entry name" value="Glyco_hydro_43"/>
    <property type="match status" value="1"/>
</dbReference>
<evidence type="ECO:0000256" key="5">
    <source>
        <dbReference type="PIRSR" id="PIRSR606710-1"/>
    </source>
</evidence>
<reference evidence="9" key="1">
    <citation type="submission" date="2021-01" db="EMBL/GenBank/DDBJ databases">
        <title>Fulvivirga kasyanovii gen. nov., sp nov., a novel member of the phylum Bacteroidetes isolated from seawater in a mussel farm.</title>
        <authorList>
            <person name="Zhao L.-H."/>
            <person name="Wang Z.-J."/>
        </authorList>
    </citation>
    <scope>NUCLEOTIDE SEQUENCE</scope>
    <source>
        <strain evidence="9">2943</strain>
    </source>
</reference>
<evidence type="ECO:0000259" key="8">
    <source>
        <dbReference type="SMART" id="SM00458"/>
    </source>
</evidence>
<dbReference type="SUPFAM" id="SSF75005">
    <property type="entry name" value="Arabinanase/levansucrase/invertase"/>
    <property type="match status" value="1"/>
</dbReference>
<dbReference type="Pfam" id="PF14200">
    <property type="entry name" value="RicinB_lectin_2"/>
    <property type="match status" value="2"/>
</dbReference>
<dbReference type="CDD" id="cd00161">
    <property type="entry name" value="beta-trefoil_Ricin-like"/>
    <property type="match status" value="1"/>
</dbReference>
<dbReference type="RefSeq" id="WP_202243881.1">
    <property type="nucleotide sequence ID" value="NZ_JAESIY010000004.1"/>
</dbReference>
<sequence length="519" mass="56655">MIAVASWAQYPPSHDPSTMVRNVDGRYWIFTTGNGIWAMSSSNANFSDWRPEPTPFAPGTWPGWISNYVEGFNGFFWAPDVIKVGNTYFLYYSCAGNGAPAAIGVATATNLAGPWTDRGMVVAGNNAIDPALLLDNGRLWMSWGNWQSGIDIIELSTSTGKPISGSTHLVSGQVEGPGLYKSGGYYYLFYQRGLCCNGVNSGYYMVVARSTNITGPYTGERVFLPNRNGNIIGPGHFGYGQGRLTYHFYDGNDSGNAKLMVRSDFGVANGWPYVGTPPSGPGVPSGTYRITPRHSGKALDVVDCGNTDGTNVQQWSWLNNNCQKWNFTQMGGGYRISPVSAPNQALDLEDCNNANATNVRLWSWLNNDCQKWELVNRGSGYYSIRSVATGKCLDVNSFSTDDGANVFQYDCNSQSTNQQFRMDAVSASLQTVRLDQGEVSSEPSGVYPNPVIDQVNILLPKASEGVTTLKIMDVEGKLMKQESFKGKAHQIDVSALPKGVYILSYENIDGSYVKKISKQ</sequence>
<dbReference type="PROSITE" id="PS50231">
    <property type="entry name" value="RICIN_B_LECTIN"/>
    <property type="match status" value="1"/>
</dbReference>
<keyword evidence="10" id="KW-1185">Reference proteome</keyword>
<dbReference type="InterPro" id="IPR035992">
    <property type="entry name" value="Ricin_B-like_lectins"/>
</dbReference>
<feature type="site" description="Important for catalytic activity, responsible for pKa modulation of the active site Glu and correct orientation of both the proton donor and substrate" evidence="6">
    <location>
        <position position="129"/>
    </location>
</feature>
<gene>
    <name evidence="9" type="ORF">JL102_08115</name>
</gene>
<dbReference type="InterPro" id="IPR023296">
    <property type="entry name" value="Glyco_hydro_beta-prop_sf"/>
</dbReference>
<keyword evidence="3 7" id="KW-0378">Hydrolase</keyword>
<proteinExistence type="inferred from homology"/>
<comment type="pathway">
    <text evidence="1">Glycan metabolism; L-arabinan degradation.</text>
</comment>
<dbReference type="NCBIfam" id="TIGR04183">
    <property type="entry name" value="Por_Secre_tail"/>
    <property type="match status" value="1"/>
</dbReference>
<name>A0A937F5E9_9BACT</name>
<evidence type="ECO:0000256" key="3">
    <source>
        <dbReference type="ARBA" id="ARBA00022801"/>
    </source>
</evidence>
<dbReference type="PANTHER" id="PTHR43301">
    <property type="entry name" value="ARABINAN ENDO-1,5-ALPHA-L-ARABINOSIDASE"/>
    <property type="match status" value="1"/>
</dbReference>
<accession>A0A937F5E9</accession>
<dbReference type="Gene3D" id="2.80.10.50">
    <property type="match status" value="3"/>
</dbReference>
<evidence type="ECO:0000256" key="2">
    <source>
        <dbReference type="ARBA" id="ARBA00009865"/>
    </source>
</evidence>